<feature type="transmembrane region" description="Helical" evidence="2">
    <location>
        <begin position="96"/>
        <end position="114"/>
    </location>
</feature>
<proteinExistence type="predicted"/>
<feature type="transmembrane region" description="Helical" evidence="2">
    <location>
        <begin position="264"/>
        <end position="286"/>
    </location>
</feature>
<evidence type="ECO:0000256" key="2">
    <source>
        <dbReference type="SAM" id="Phobius"/>
    </source>
</evidence>
<dbReference type="EMBL" id="AP011947">
    <property type="protein sequence ID" value="BAM39906.1"/>
    <property type="molecule type" value="Genomic_DNA"/>
</dbReference>
<dbReference type="VEuPathDB" id="PiroplasmaDB:TOT_020000178"/>
<dbReference type="AlphaFoldDB" id="J4C366"/>
<dbReference type="eggNOG" id="ENOG502QXNX">
    <property type="taxonomic scope" value="Eukaryota"/>
</dbReference>
<dbReference type="GeneID" id="20714350"/>
<dbReference type="KEGG" id="tot:TOT_020000178"/>
<gene>
    <name evidence="3" type="ORF">TOT_020000178</name>
</gene>
<dbReference type="Proteomes" id="UP000003786">
    <property type="component" value="Chromosome 2"/>
</dbReference>
<keyword evidence="2" id="KW-0812">Transmembrane</keyword>
<sequence length="398" mass="45604">MEIELSENDLINTPSFGNKAPSMSRNVESSKEPFSIEKQLAKDPETLQSFSEDSRSVSFADDDDDGHQTTKDLIKDCPFCYTPTRKWVANINQFDAYLFIFLLLWVPYVSRFTFQTSYLHYTESQPSLRSTKENLLLYLCGVAFGLLMSVSEFFKGVKVLVDMYSRKKFYPGSADSYRDSYHRGALVLHATRSGFPLWTTKNNVLAAKRPVSFLKWAYRLTISEFFLHAFVVSRWLAAFGLFGGTFFTISVISLIAAKGLNDSFHYIFIIHFINGLTIPLVFVYVFKLLYKFISCQVKSILVKRKGLAFDDPVPTRNGKTFLERPVFAFLGDSCPCTFAVDASSKLPRSYRYSIRYHCVFNGFNKLIFFSEVAVLTLYTIGITLFSLFSKIHYRSISR</sequence>
<evidence type="ECO:0000256" key="1">
    <source>
        <dbReference type="SAM" id="MobiDB-lite"/>
    </source>
</evidence>
<feature type="transmembrane region" description="Helical" evidence="2">
    <location>
        <begin position="135"/>
        <end position="154"/>
    </location>
</feature>
<feature type="compositionally biased region" description="Polar residues" evidence="1">
    <location>
        <begin position="9"/>
        <end position="27"/>
    </location>
</feature>
<dbReference type="OrthoDB" id="361464at2759"/>
<name>J4C366_THEOR</name>
<protein>
    <submittedName>
        <fullName evidence="3">Uncharacterized protein</fullName>
    </submittedName>
</protein>
<dbReference type="RefSeq" id="XP_009690207.1">
    <property type="nucleotide sequence ID" value="XM_009691912.1"/>
</dbReference>
<keyword evidence="2" id="KW-0472">Membrane</keyword>
<feature type="compositionally biased region" description="Basic and acidic residues" evidence="1">
    <location>
        <begin position="28"/>
        <end position="45"/>
    </location>
</feature>
<accession>J4C366</accession>
<evidence type="ECO:0000313" key="3">
    <source>
        <dbReference type="EMBL" id="BAM39906.1"/>
    </source>
</evidence>
<keyword evidence="4" id="KW-1185">Reference proteome</keyword>
<feature type="transmembrane region" description="Helical" evidence="2">
    <location>
        <begin position="235"/>
        <end position="257"/>
    </location>
</feature>
<keyword evidence="2" id="KW-1133">Transmembrane helix</keyword>
<feature type="region of interest" description="Disordered" evidence="1">
    <location>
        <begin position="1"/>
        <end position="64"/>
    </location>
</feature>
<dbReference type="OMA" id="CPCNYAV"/>
<organism evidence="3 4">
    <name type="scientific">Theileria orientalis strain Shintoku</name>
    <dbReference type="NCBI Taxonomy" id="869250"/>
    <lineage>
        <taxon>Eukaryota</taxon>
        <taxon>Sar</taxon>
        <taxon>Alveolata</taxon>
        <taxon>Apicomplexa</taxon>
        <taxon>Aconoidasida</taxon>
        <taxon>Piroplasmida</taxon>
        <taxon>Theileriidae</taxon>
        <taxon>Theileria</taxon>
    </lineage>
</organism>
<reference evidence="3 4" key="1">
    <citation type="journal article" date="2012" name="MBio">
        <title>Comparative genome analysis of three eukaryotic parasites with differing abilities to transform leukocytes reveals key mediators of Theileria-induced leukocyte transformation.</title>
        <authorList>
            <person name="Hayashida K."/>
            <person name="Hara Y."/>
            <person name="Abe T."/>
            <person name="Yamasaki C."/>
            <person name="Toyoda A."/>
            <person name="Kosuge T."/>
            <person name="Suzuki Y."/>
            <person name="Sato Y."/>
            <person name="Kawashima S."/>
            <person name="Katayama T."/>
            <person name="Wakaguri H."/>
            <person name="Inoue N."/>
            <person name="Homma K."/>
            <person name="Tada-Umezaki M."/>
            <person name="Yagi Y."/>
            <person name="Fujii Y."/>
            <person name="Habara T."/>
            <person name="Kanehisa M."/>
            <person name="Watanabe H."/>
            <person name="Ito K."/>
            <person name="Gojobori T."/>
            <person name="Sugawara H."/>
            <person name="Imanishi T."/>
            <person name="Weir W."/>
            <person name="Gardner M."/>
            <person name="Pain A."/>
            <person name="Shiels B."/>
            <person name="Hattori M."/>
            <person name="Nene V."/>
            <person name="Sugimoto C."/>
        </authorList>
    </citation>
    <scope>NUCLEOTIDE SEQUENCE [LARGE SCALE GENOMIC DNA]</scope>
    <source>
        <strain evidence="3 4">Shintoku</strain>
    </source>
</reference>
<evidence type="ECO:0000313" key="4">
    <source>
        <dbReference type="Proteomes" id="UP000003786"/>
    </source>
</evidence>
<feature type="transmembrane region" description="Helical" evidence="2">
    <location>
        <begin position="366"/>
        <end position="388"/>
    </location>
</feature>